<dbReference type="EMBL" id="KN822023">
    <property type="protein sequence ID" value="KIM65265.1"/>
    <property type="molecule type" value="Genomic_DNA"/>
</dbReference>
<evidence type="ECO:0000313" key="1">
    <source>
        <dbReference type="EMBL" id="KIM65265.1"/>
    </source>
</evidence>
<dbReference type="SUPFAM" id="SSF52540">
    <property type="entry name" value="P-loop containing nucleoside triphosphate hydrolases"/>
    <property type="match status" value="1"/>
</dbReference>
<dbReference type="AlphaFoldDB" id="A0A0C3DXI6"/>
<proteinExistence type="predicted"/>
<evidence type="ECO:0000313" key="2">
    <source>
        <dbReference type="Proteomes" id="UP000053989"/>
    </source>
</evidence>
<reference evidence="2" key="2">
    <citation type="submission" date="2015-01" db="EMBL/GenBank/DDBJ databases">
        <title>Evolutionary Origins and Diversification of the Mycorrhizal Mutualists.</title>
        <authorList>
            <consortium name="DOE Joint Genome Institute"/>
            <consortium name="Mycorrhizal Genomics Consortium"/>
            <person name="Kohler A."/>
            <person name="Kuo A."/>
            <person name="Nagy L.G."/>
            <person name="Floudas D."/>
            <person name="Copeland A."/>
            <person name="Barry K.W."/>
            <person name="Cichocki N."/>
            <person name="Veneault-Fourrey C."/>
            <person name="LaButti K."/>
            <person name="Lindquist E.A."/>
            <person name="Lipzen A."/>
            <person name="Lundell T."/>
            <person name="Morin E."/>
            <person name="Murat C."/>
            <person name="Riley R."/>
            <person name="Ohm R."/>
            <person name="Sun H."/>
            <person name="Tunlid A."/>
            <person name="Henrissat B."/>
            <person name="Grigoriev I.V."/>
            <person name="Hibbett D.S."/>
            <person name="Martin F."/>
        </authorList>
    </citation>
    <scope>NUCLEOTIDE SEQUENCE [LARGE SCALE GENOMIC DNA]</scope>
    <source>
        <strain evidence="2">Foug A</strain>
    </source>
</reference>
<keyword evidence="2" id="KW-1185">Reference proteome</keyword>
<feature type="non-terminal residue" evidence="1">
    <location>
        <position position="53"/>
    </location>
</feature>
<dbReference type="Gene3D" id="3.40.50.300">
    <property type="entry name" value="P-loop containing nucleotide triphosphate hydrolases"/>
    <property type="match status" value="1"/>
</dbReference>
<dbReference type="Proteomes" id="UP000053989">
    <property type="component" value="Unassembled WGS sequence"/>
</dbReference>
<gene>
    <name evidence="1" type="ORF">SCLCIDRAFT_47944</name>
</gene>
<organism evidence="1 2">
    <name type="scientific">Scleroderma citrinum Foug A</name>
    <dbReference type="NCBI Taxonomy" id="1036808"/>
    <lineage>
        <taxon>Eukaryota</taxon>
        <taxon>Fungi</taxon>
        <taxon>Dikarya</taxon>
        <taxon>Basidiomycota</taxon>
        <taxon>Agaricomycotina</taxon>
        <taxon>Agaricomycetes</taxon>
        <taxon>Agaricomycetidae</taxon>
        <taxon>Boletales</taxon>
        <taxon>Sclerodermatineae</taxon>
        <taxon>Sclerodermataceae</taxon>
        <taxon>Scleroderma</taxon>
    </lineage>
</organism>
<reference evidence="1 2" key="1">
    <citation type="submission" date="2014-04" db="EMBL/GenBank/DDBJ databases">
        <authorList>
            <consortium name="DOE Joint Genome Institute"/>
            <person name="Kuo A."/>
            <person name="Kohler A."/>
            <person name="Nagy L.G."/>
            <person name="Floudas D."/>
            <person name="Copeland A."/>
            <person name="Barry K.W."/>
            <person name="Cichocki N."/>
            <person name="Veneault-Fourrey C."/>
            <person name="LaButti K."/>
            <person name="Lindquist E.A."/>
            <person name="Lipzen A."/>
            <person name="Lundell T."/>
            <person name="Morin E."/>
            <person name="Murat C."/>
            <person name="Sun H."/>
            <person name="Tunlid A."/>
            <person name="Henrissat B."/>
            <person name="Grigoriev I.V."/>
            <person name="Hibbett D.S."/>
            <person name="Martin F."/>
            <person name="Nordberg H.P."/>
            <person name="Cantor M.N."/>
            <person name="Hua S.X."/>
        </authorList>
    </citation>
    <scope>NUCLEOTIDE SEQUENCE [LARGE SCALE GENOMIC DNA]</scope>
    <source>
        <strain evidence="1 2">Foug A</strain>
    </source>
</reference>
<feature type="non-terminal residue" evidence="1">
    <location>
        <position position="1"/>
    </location>
</feature>
<sequence length="53" mass="5635">RACLIVYILTSTKIVPHSFQLQASLAILNGRDTIVTAGTGSGQTLCLLLVLHL</sequence>
<name>A0A0C3DXI6_9AGAM</name>
<dbReference type="InParanoid" id="A0A0C3DXI6"/>
<dbReference type="OrthoDB" id="10261556at2759"/>
<accession>A0A0C3DXI6</accession>
<dbReference type="HOGENOM" id="CLU_001103_20_3_1"/>
<dbReference type="InterPro" id="IPR027417">
    <property type="entry name" value="P-loop_NTPase"/>
</dbReference>
<evidence type="ECO:0008006" key="3">
    <source>
        <dbReference type="Google" id="ProtNLM"/>
    </source>
</evidence>
<protein>
    <recommendedName>
        <fullName evidence="3">DEAD/DEAH box helicase domain-containing protein</fullName>
    </recommendedName>
</protein>